<organism evidence="2 3">
    <name type="scientific">Coniophora puteana (strain RWD-64-598)</name>
    <name type="common">Brown rot fungus</name>
    <dbReference type="NCBI Taxonomy" id="741705"/>
    <lineage>
        <taxon>Eukaryota</taxon>
        <taxon>Fungi</taxon>
        <taxon>Dikarya</taxon>
        <taxon>Basidiomycota</taxon>
        <taxon>Agaricomycotina</taxon>
        <taxon>Agaricomycetes</taxon>
        <taxon>Agaricomycetidae</taxon>
        <taxon>Boletales</taxon>
        <taxon>Coniophorineae</taxon>
        <taxon>Coniophoraceae</taxon>
        <taxon>Coniophora</taxon>
    </lineage>
</organism>
<dbReference type="EMBL" id="JH711591">
    <property type="protein sequence ID" value="EIW74676.1"/>
    <property type="molecule type" value="Genomic_DNA"/>
</dbReference>
<protein>
    <submittedName>
        <fullName evidence="2">Uncharacterized protein</fullName>
    </submittedName>
</protein>
<dbReference type="OrthoDB" id="3263038at2759"/>
<gene>
    <name evidence="2" type="ORF">CONPUDRAFT_67260</name>
</gene>
<evidence type="ECO:0000313" key="2">
    <source>
        <dbReference type="EMBL" id="EIW74676.1"/>
    </source>
</evidence>
<dbReference type="KEGG" id="cput:CONPUDRAFT_67260"/>
<evidence type="ECO:0000313" key="3">
    <source>
        <dbReference type="Proteomes" id="UP000053558"/>
    </source>
</evidence>
<feature type="non-terminal residue" evidence="2">
    <location>
        <position position="123"/>
    </location>
</feature>
<dbReference type="Pfam" id="PF14223">
    <property type="entry name" value="Retrotran_gag_2"/>
    <property type="match status" value="1"/>
</dbReference>
<name>R7SES4_CONPW</name>
<dbReference type="RefSeq" id="XP_007775123.1">
    <property type="nucleotide sequence ID" value="XM_007776933.1"/>
</dbReference>
<dbReference type="eggNOG" id="ENOG502SUDH">
    <property type="taxonomic scope" value="Eukaryota"/>
</dbReference>
<dbReference type="OMA" id="WAIFFER"/>
<reference evidence="3" key="1">
    <citation type="journal article" date="2012" name="Science">
        <title>The Paleozoic origin of enzymatic lignin decomposition reconstructed from 31 fungal genomes.</title>
        <authorList>
            <person name="Floudas D."/>
            <person name="Binder M."/>
            <person name="Riley R."/>
            <person name="Barry K."/>
            <person name="Blanchette R.A."/>
            <person name="Henrissat B."/>
            <person name="Martinez A.T."/>
            <person name="Otillar R."/>
            <person name="Spatafora J.W."/>
            <person name="Yadav J.S."/>
            <person name="Aerts A."/>
            <person name="Benoit I."/>
            <person name="Boyd A."/>
            <person name="Carlson A."/>
            <person name="Copeland A."/>
            <person name="Coutinho P.M."/>
            <person name="de Vries R.P."/>
            <person name="Ferreira P."/>
            <person name="Findley K."/>
            <person name="Foster B."/>
            <person name="Gaskell J."/>
            <person name="Glotzer D."/>
            <person name="Gorecki P."/>
            <person name="Heitman J."/>
            <person name="Hesse C."/>
            <person name="Hori C."/>
            <person name="Igarashi K."/>
            <person name="Jurgens J.A."/>
            <person name="Kallen N."/>
            <person name="Kersten P."/>
            <person name="Kohler A."/>
            <person name="Kuees U."/>
            <person name="Kumar T.K.A."/>
            <person name="Kuo A."/>
            <person name="LaButti K."/>
            <person name="Larrondo L.F."/>
            <person name="Lindquist E."/>
            <person name="Ling A."/>
            <person name="Lombard V."/>
            <person name="Lucas S."/>
            <person name="Lundell T."/>
            <person name="Martin R."/>
            <person name="McLaughlin D.J."/>
            <person name="Morgenstern I."/>
            <person name="Morin E."/>
            <person name="Murat C."/>
            <person name="Nagy L.G."/>
            <person name="Nolan M."/>
            <person name="Ohm R.A."/>
            <person name="Patyshakuliyeva A."/>
            <person name="Rokas A."/>
            <person name="Ruiz-Duenas F.J."/>
            <person name="Sabat G."/>
            <person name="Salamov A."/>
            <person name="Samejima M."/>
            <person name="Schmutz J."/>
            <person name="Slot J.C."/>
            <person name="St John F."/>
            <person name="Stenlid J."/>
            <person name="Sun H."/>
            <person name="Sun S."/>
            <person name="Syed K."/>
            <person name="Tsang A."/>
            <person name="Wiebenga A."/>
            <person name="Young D."/>
            <person name="Pisabarro A."/>
            <person name="Eastwood D.C."/>
            <person name="Martin F."/>
            <person name="Cullen D."/>
            <person name="Grigoriev I.V."/>
            <person name="Hibbett D.S."/>
        </authorList>
    </citation>
    <scope>NUCLEOTIDE SEQUENCE [LARGE SCALE GENOMIC DNA]</scope>
    <source>
        <strain evidence="3">RWD-64-598 SS2</strain>
    </source>
</reference>
<sequence>MLSSSQPVTTDTLPSNVPKLDPRGANWAIFSIRFQTGVQAKSKLWPHFSGAAQRPYPASVAAAPASAPLTAEQTAELEKWEERESLAKNLLLGRLPDSTVLKVRNLPTTAAMWAKVVQEYTQK</sequence>
<keyword evidence="3" id="KW-1185">Reference proteome</keyword>
<feature type="region of interest" description="Disordered" evidence="1">
    <location>
        <begin position="1"/>
        <end position="20"/>
    </location>
</feature>
<dbReference type="GeneID" id="19208556"/>
<evidence type="ECO:0000256" key="1">
    <source>
        <dbReference type="SAM" id="MobiDB-lite"/>
    </source>
</evidence>
<feature type="compositionally biased region" description="Polar residues" evidence="1">
    <location>
        <begin position="1"/>
        <end position="15"/>
    </location>
</feature>
<dbReference type="Proteomes" id="UP000053558">
    <property type="component" value="Unassembled WGS sequence"/>
</dbReference>
<proteinExistence type="predicted"/>
<dbReference type="AlphaFoldDB" id="R7SES4"/>
<accession>R7SES4</accession>